<dbReference type="PATRIC" id="fig|480.237.peg.1839"/>
<dbReference type="Pfam" id="PF01925">
    <property type="entry name" value="TauE"/>
    <property type="match status" value="1"/>
</dbReference>
<evidence type="ECO:0000256" key="3">
    <source>
        <dbReference type="ARBA" id="ARBA00022448"/>
    </source>
</evidence>
<comment type="similarity">
    <text evidence="2 8">Belongs to the 4-toluene sulfonate uptake permease (TSUP) (TC 2.A.102) family.</text>
</comment>
<dbReference type="AlphaFoldDB" id="A0A198USS0"/>
<proteinExistence type="inferred from homology"/>
<keyword evidence="3" id="KW-0813">Transport</keyword>
<feature type="transmembrane region" description="Helical" evidence="8">
    <location>
        <begin position="173"/>
        <end position="196"/>
    </location>
</feature>
<evidence type="ECO:0000256" key="2">
    <source>
        <dbReference type="ARBA" id="ARBA00009142"/>
    </source>
</evidence>
<sequence>MIIKTVFIFMVKAEQISYISHLGNVTYLQKAQSMSESFQALIFGVAAILHGITGMGFPMIATSALAFLMPLSQAVAIVAIPSLLMSLLVLCTNNQGSLIDELRYYAQHYRLLAAMSVIGGIIGVQLLLVLPVAWLYVMMAAVTLYYAGHGFLSMTGKIGALTVPTGRLSMAAFGLIAGIVGGATNAMSPILLIFLFSQTDDKNRIAKASNLCYLLGKLVQIFLLQGEYRAFGYGEYALLIILTAVSMLGLFGGIRLRTIISTTVFKLLIFGILLVLALKIGQSGIAQLTA</sequence>
<evidence type="ECO:0000256" key="7">
    <source>
        <dbReference type="ARBA" id="ARBA00023136"/>
    </source>
</evidence>
<comment type="caution">
    <text evidence="9">The sequence shown here is derived from an EMBL/GenBank/DDBJ whole genome shotgun (WGS) entry which is preliminary data.</text>
</comment>
<evidence type="ECO:0000313" key="9">
    <source>
        <dbReference type="EMBL" id="OAU98337.1"/>
    </source>
</evidence>
<feature type="transmembrane region" description="Helical" evidence="8">
    <location>
        <begin position="40"/>
        <end position="61"/>
    </location>
</feature>
<evidence type="ECO:0000256" key="8">
    <source>
        <dbReference type="RuleBase" id="RU363041"/>
    </source>
</evidence>
<dbReference type="Proteomes" id="UP000078228">
    <property type="component" value="Unassembled WGS sequence"/>
</dbReference>
<evidence type="ECO:0000256" key="5">
    <source>
        <dbReference type="ARBA" id="ARBA00022692"/>
    </source>
</evidence>
<feature type="transmembrane region" description="Helical" evidence="8">
    <location>
        <begin position="134"/>
        <end position="152"/>
    </location>
</feature>
<accession>A0A198USS0</accession>
<organism evidence="9 10">
    <name type="scientific">Moraxella catarrhalis</name>
    <name type="common">Branhamella catarrhalis</name>
    <dbReference type="NCBI Taxonomy" id="480"/>
    <lineage>
        <taxon>Bacteria</taxon>
        <taxon>Pseudomonadati</taxon>
        <taxon>Pseudomonadota</taxon>
        <taxon>Gammaproteobacteria</taxon>
        <taxon>Moraxellales</taxon>
        <taxon>Moraxellaceae</taxon>
        <taxon>Moraxella</taxon>
    </lineage>
</organism>
<evidence type="ECO:0000256" key="4">
    <source>
        <dbReference type="ARBA" id="ARBA00022475"/>
    </source>
</evidence>
<keyword evidence="7 8" id="KW-0472">Membrane</keyword>
<dbReference type="PANTHER" id="PTHR30269">
    <property type="entry name" value="TRANSMEMBRANE PROTEIN YFCA"/>
    <property type="match status" value="1"/>
</dbReference>
<dbReference type="InterPro" id="IPR052017">
    <property type="entry name" value="TSUP"/>
</dbReference>
<keyword evidence="6 8" id="KW-1133">Transmembrane helix</keyword>
<evidence type="ECO:0000256" key="1">
    <source>
        <dbReference type="ARBA" id="ARBA00004651"/>
    </source>
</evidence>
<dbReference type="GO" id="GO:0005886">
    <property type="term" value="C:plasma membrane"/>
    <property type="evidence" value="ECO:0007669"/>
    <property type="project" value="UniProtKB-SubCell"/>
</dbReference>
<dbReference type="EMBL" id="LXHC01000002">
    <property type="protein sequence ID" value="OAU98337.1"/>
    <property type="molecule type" value="Genomic_DNA"/>
</dbReference>
<reference evidence="9 10" key="1">
    <citation type="journal article" date="2016" name="Genome Biol. Evol.">
        <title>Comparative Genomic Analyses of the Moraxella catarrhalis Serosensitive and Seroresistant Lineages Demonstrate Their Independent Evolution.</title>
        <authorList>
            <person name="Earl J.P."/>
            <person name="de Vries S.P."/>
            <person name="Ahmed A."/>
            <person name="Powell E."/>
            <person name="Schultz M.P."/>
            <person name="Hermans P.W."/>
            <person name="Hill D.J."/>
            <person name="Zhou Z."/>
            <person name="Constantinidou C.I."/>
            <person name="Hu F.Z."/>
            <person name="Bootsma H.J."/>
            <person name="Ehrlich G.D."/>
        </authorList>
    </citation>
    <scope>NUCLEOTIDE SEQUENCE [LARGE SCALE GENOMIC DNA]</scope>
    <source>
        <strain evidence="9 10">Z7542</strain>
    </source>
</reference>
<keyword evidence="5 8" id="KW-0812">Transmembrane</keyword>
<gene>
    <name evidence="9" type="ORF">AO384_0098</name>
</gene>
<evidence type="ECO:0000256" key="6">
    <source>
        <dbReference type="ARBA" id="ARBA00022989"/>
    </source>
</evidence>
<feature type="transmembrane region" description="Helical" evidence="8">
    <location>
        <begin position="67"/>
        <end position="90"/>
    </location>
</feature>
<name>A0A198USS0_MORCA</name>
<feature type="transmembrane region" description="Helical" evidence="8">
    <location>
        <begin position="236"/>
        <end position="254"/>
    </location>
</feature>
<feature type="transmembrane region" description="Helical" evidence="8">
    <location>
        <begin position="260"/>
        <end position="278"/>
    </location>
</feature>
<keyword evidence="4 8" id="KW-1003">Cell membrane</keyword>
<protein>
    <recommendedName>
        <fullName evidence="8">Probable membrane transporter protein</fullName>
    </recommendedName>
</protein>
<evidence type="ECO:0000313" key="10">
    <source>
        <dbReference type="Proteomes" id="UP000078228"/>
    </source>
</evidence>
<feature type="transmembrane region" description="Helical" evidence="8">
    <location>
        <begin position="111"/>
        <end position="128"/>
    </location>
</feature>
<dbReference type="PANTHER" id="PTHR30269:SF32">
    <property type="entry name" value="MEMBRANE TRANSPORTER PROTEIN-RELATED"/>
    <property type="match status" value="1"/>
</dbReference>
<dbReference type="InterPro" id="IPR002781">
    <property type="entry name" value="TM_pro_TauE-like"/>
</dbReference>
<keyword evidence="10" id="KW-1185">Reference proteome</keyword>
<comment type="subcellular location">
    <subcellularLocation>
        <location evidence="1 8">Cell membrane</location>
        <topology evidence="1 8">Multi-pass membrane protein</topology>
    </subcellularLocation>
</comment>